<feature type="compositionally biased region" description="Acidic residues" evidence="4">
    <location>
        <begin position="950"/>
        <end position="961"/>
    </location>
</feature>
<dbReference type="Gene3D" id="1.25.40.20">
    <property type="entry name" value="Ankyrin repeat-containing domain"/>
    <property type="match status" value="1"/>
</dbReference>
<dbReference type="PRINTS" id="PR01415">
    <property type="entry name" value="ANKYRIN"/>
</dbReference>
<dbReference type="InterPro" id="IPR002110">
    <property type="entry name" value="Ankyrin_rpt"/>
</dbReference>
<feature type="compositionally biased region" description="Acidic residues" evidence="4">
    <location>
        <begin position="766"/>
        <end position="775"/>
    </location>
</feature>
<comment type="caution">
    <text evidence="5">The sequence shown here is derived from an EMBL/GenBank/DDBJ whole genome shotgun (WGS) entry which is preliminary data.</text>
</comment>
<evidence type="ECO:0000313" key="6">
    <source>
        <dbReference type="Proteomes" id="UP001283361"/>
    </source>
</evidence>
<dbReference type="Proteomes" id="UP001283361">
    <property type="component" value="Unassembled WGS sequence"/>
</dbReference>
<dbReference type="PROSITE" id="PS50088">
    <property type="entry name" value="ANK_REPEAT"/>
    <property type="match status" value="3"/>
</dbReference>
<feature type="compositionally biased region" description="Polar residues" evidence="4">
    <location>
        <begin position="831"/>
        <end position="850"/>
    </location>
</feature>
<evidence type="ECO:0000313" key="5">
    <source>
        <dbReference type="EMBL" id="KAK3783193.1"/>
    </source>
</evidence>
<sequence>MFETLSNNFRIKLPRRSRLISRMRRSSKFTPSIKVRSGSTFVDRRKKEEPDNSDDLIAELFDAISDGNTKLVDLILKDAKKPQNLLKRKDPQGLTPLKKAVTLNKGDIARLLVKSGASPDVRDPLGKAPIHIAVMQGRRELLAPLLVSVDSSVNVQDKEGWTPLHYAIRGKHLKVIEWLLFAGADVNLKNKDDLSALDVTEEDSLMRKMLTAFDVDRDIYPVILSSAFISKKDLNYIGTDGQLMFVTTSDWSANEQFLFCKQIRPAEAQPLIPLRWNEFFYTNVYHYRTMRRLNPGQTRVKLFILFFEELTLSEIVLKVTSKDKFLGEVPLQRSSYIQDKYTNFMGSCELDIKHEGQFVVVKRYLAVQLRKNNEGILTCDKYNNFLIDLPQGAIPHPPKDWHNTRHDRALKEKERFEEAAQQQREAKLVIDYLQEFYEQTYTEKESEDKPKSPPAENERKVSSVIKLEKGVASNTTVQNGGAEEDKPDSLTARPSGEPTIIEELLEVPLEPMLEAHEPDDCTDFYYISRGWGLYLTVMRANPLSILLDSTAMEKVPIRCTTNFYLLSHTAEQNPQKDCLMQIPKTDDFTTVGTVLVFARKAVAPQNENPDPDDSPQEHMLSDDMKTTWGMFWQNQERDRWALLPTGISNKRSRVIFKTRSFTAFIVVQLTSGDERSEREEEDNSSSDEEEVVAGSGEEEEEGEKEEKMHSELKQEEESTEHDRESKKKSRRKSKHGKSFSSSLYGLQDTICLPDEPESDEIHSEQEEGEGEEEGEDKPYEDGGETGEATEGAEETAEPGAPAPSPMVNKEENVKDENASNRRQWSPEADRSGNNSSPQRHVASDNKNNNQIKDDSFDQSTLPPEERTIIAGLPPAASEYAKLSLAPSVFRPAPQTAVEGEESPEKTDVAEDSTTEMKSSNPTGDASITPATAMDEPSGDQAAGSKNLLETQEEEVESEEDLPNIISKKLSITVMKKGVTELQGFKFGPKLSNMTLVGVDMDHVKTNIALMWRFRNHRDTCVLIFARPRGENEFDMVIDVVQSIETYVRAESHYSVGYKMVGESYPIPIKTGRFLSFTIDGHLLVEKCEGGVPSTNGNLRTRTMYFSHSKINSIEYIVKRPQVEEVKGPTGRKGKKKEEVKVDTEPDARLEVMGINVGSATNGVDLAIMPIWLTGPDLWQDRHVHLRSSDNKLLSLLIECLTKSRALERNWWRLVILLGYSEKDVEKEKGKTAPKLVVAMYINKWFEDCLNQHDRGILHLIQCLHKLELDIAIDNVVRILKIYKSHLLNEPERPRYLKLLFHWVLQTKITRNNLLKSTDPPILRPVSDLFLLHLSNFLPKQHLFKIGAAMEVEENVLHAIAGEDIITDEAYVGFRVLIKSRQKKDEIIHYTLLLMEMFKQVELPEADDFMVTETKKWMETVVFTESDICNKLENVFSA</sequence>
<feature type="region of interest" description="Disordered" evidence="4">
    <location>
        <begin position="891"/>
        <end position="961"/>
    </location>
</feature>
<evidence type="ECO:0000256" key="3">
    <source>
        <dbReference type="PROSITE-ProRule" id="PRU00023"/>
    </source>
</evidence>
<feature type="compositionally biased region" description="Basic residues" evidence="4">
    <location>
        <begin position="726"/>
        <end position="737"/>
    </location>
</feature>
<evidence type="ECO:0000256" key="2">
    <source>
        <dbReference type="ARBA" id="ARBA00023043"/>
    </source>
</evidence>
<dbReference type="EMBL" id="JAWDGP010002436">
    <property type="protein sequence ID" value="KAK3783193.1"/>
    <property type="molecule type" value="Genomic_DNA"/>
</dbReference>
<dbReference type="SMART" id="SM00248">
    <property type="entry name" value="ANK"/>
    <property type="match status" value="3"/>
</dbReference>
<accession>A0AAE1DVL7</accession>
<feature type="compositionally biased region" description="Basic and acidic residues" evidence="4">
    <location>
        <begin position="441"/>
        <end position="469"/>
    </location>
</feature>
<keyword evidence="2 3" id="KW-0040">ANK repeat</keyword>
<evidence type="ECO:0000256" key="4">
    <source>
        <dbReference type="SAM" id="MobiDB-lite"/>
    </source>
</evidence>
<feature type="compositionally biased region" description="Acidic residues" evidence="4">
    <location>
        <begin position="679"/>
        <end position="703"/>
    </location>
</feature>
<evidence type="ECO:0000256" key="1">
    <source>
        <dbReference type="ARBA" id="ARBA00022737"/>
    </source>
</evidence>
<feature type="compositionally biased region" description="Basic and acidic residues" evidence="4">
    <location>
        <begin position="704"/>
        <end position="725"/>
    </location>
</feature>
<feature type="repeat" description="ANK" evidence="3">
    <location>
        <begin position="159"/>
        <end position="191"/>
    </location>
</feature>
<feature type="repeat" description="ANK" evidence="3">
    <location>
        <begin position="125"/>
        <end position="158"/>
    </location>
</feature>
<protein>
    <submittedName>
        <fullName evidence="5">Uncharacterized protein</fullName>
    </submittedName>
</protein>
<dbReference type="GO" id="GO:0005829">
    <property type="term" value="C:cytosol"/>
    <property type="evidence" value="ECO:0007669"/>
    <property type="project" value="TreeGrafter"/>
</dbReference>
<dbReference type="PANTHER" id="PTHR46680">
    <property type="entry name" value="NF-KAPPA-B INHIBITOR ALPHA"/>
    <property type="match status" value="1"/>
</dbReference>
<feature type="region of interest" description="Disordered" evidence="4">
    <location>
        <begin position="441"/>
        <end position="495"/>
    </location>
</feature>
<organism evidence="5 6">
    <name type="scientific">Elysia crispata</name>
    <name type="common">lettuce slug</name>
    <dbReference type="NCBI Taxonomy" id="231223"/>
    <lineage>
        <taxon>Eukaryota</taxon>
        <taxon>Metazoa</taxon>
        <taxon>Spiralia</taxon>
        <taxon>Lophotrochozoa</taxon>
        <taxon>Mollusca</taxon>
        <taxon>Gastropoda</taxon>
        <taxon>Heterobranchia</taxon>
        <taxon>Euthyneura</taxon>
        <taxon>Panpulmonata</taxon>
        <taxon>Sacoglossa</taxon>
        <taxon>Placobranchoidea</taxon>
        <taxon>Plakobranchidae</taxon>
        <taxon>Elysia</taxon>
    </lineage>
</organism>
<dbReference type="PROSITE" id="PS50297">
    <property type="entry name" value="ANK_REP_REGION"/>
    <property type="match status" value="3"/>
</dbReference>
<feature type="compositionally biased region" description="Basic and acidic residues" evidence="4">
    <location>
        <begin position="808"/>
        <end position="819"/>
    </location>
</feature>
<keyword evidence="6" id="KW-1185">Reference proteome</keyword>
<feature type="region of interest" description="Disordered" evidence="4">
    <location>
        <begin position="671"/>
        <end position="872"/>
    </location>
</feature>
<dbReference type="GO" id="GO:0071356">
    <property type="term" value="P:cellular response to tumor necrosis factor"/>
    <property type="evidence" value="ECO:0007669"/>
    <property type="project" value="TreeGrafter"/>
</dbReference>
<reference evidence="5" key="1">
    <citation type="journal article" date="2023" name="G3 (Bethesda)">
        <title>A reference genome for the long-term kleptoplast-retaining sea slug Elysia crispata morphotype clarki.</title>
        <authorList>
            <person name="Eastman K.E."/>
            <person name="Pendleton A.L."/>
            <person name="Shaikh M.A."/>
            <person name="Suttiyut T."/>
            <person name="Ogas R."/>
            <person name="Tomko P."/>
            <person name="Gavelis G."/>
            <person name="Widhalm J.R."/>
            <person name="Wisecaver J.H."/>
        </authorList>
    </citation>
    <scope>NUCLEOTIDE SEQUENCE</scope>
    <source>
        <strain evidence="5">ECLA1</strain>
    </source>
</reference>
<proteinExistence type="predicted"/>
<dbReference type="Pfam" id="PF12796">
    <property type="entry name" value="Ank_2"/>
    <property type="match status" value="1"/>
</dbReference>
<dbReference type="PANTHER" id="PTHR46680:SF3">
    <property type="entry name" value="NF-KAPPA-B INHIBITOR CACTUS"/>
    <property type="match status" value="1"/>
</dbReference>
<gene>
    <name evidence="5" type="ORF">RRG08_046986</name>
</gene>
<dbReference type="InterPro" id="IPR051070">
    <property type="entry name" value="NF-kappa-B_inhibitor"/>
</dbReference>
<feature type="repeat" description="ANK" evidence="3">
    <location>
        <begin position="92"/>
        <end position="124"/>
    </location>
</feature>
<dbReference type="InterPro" id="IPR036770">
    <property type="entry name" value="Ankyrin_rpt-contain_sf"/>
</dbReference>
<feature type="compositionally biased region" description="Polar residues" evidence="4">
    <location>
        <begin position="915"/>
        <end position="929"/>
    </location>
</feature>
<name>A0AAE1DVL7_9GAST</name>
<dbReference type="GO" id="GO:0051059">
    <property type="term" value="F:NF-kappaB binding"/>
    <property type="evidence" value="ECO:0007669"/>
    <property type="project" value="TreeGrafter"/>
</dbReference>
<keyword evidence="1" id="KW-0677">Repeat</keyword>
<dbReference type="SUPFAM" id="SSF48403">
    <property type="entry name" value="Ankyrin repeat"/>
    <property type="match status" value="1"/>
</dbReference>